<evidence type="ECO:0008006" key="4">
    <source>
        <dbReference type="Google" id="ProtNLM"/>
    </source>
</evidence>
<dbReference type="AlphaFoldDB" id="A0A931MCP5"/>
<evidence type="ECO:0000313" key="3">
    <source>
        <dbReference type="Proteomes" id="UP000628448"/>
    </source>
</evidence>
<dbReference type="Proteomes" id="UP000628448">
    <property type="component" value="Unassembled WGS sequence"/>
</dbReference>
<evidence type="ECO:0000313" key="2">
    <source>
        <dbReference type="EMBL" id="MBG9378200.1"/>
    </source>
</evidence>
<proteinExistence type="predicted"/>
<sequence length="134" mass="14790">MQQKCLFLVCLSLTFLLMQSCSKTGTSAPATAERNLQFVLYTDEDFAGDEHNITFSVFVRDDNKTLLDSAITTMKVKDIPGQANKIIINKKITAAPSAPLMAGFVYEIEHVGVSWYLDTVAAGENNKTITFAFK</sequence>
<reference evidence="2" key="1">
    <citation type="submission" date="2020-11" db="EMBL/GenBank/DDBJ databases">
        <title>Bacterial whole genome sequence for Panacibacter sp. DH6.</title>
        <authorList>
            <person name="Le V."/>
            <person name="Ko S."/>
            <person name="Ahn C.-Y."/>
            <person name="Oh H.-M."/>
        </authorList>
    </citation>
    <scope>NUCLEOTIDE SEQUENCE</scope>
    <source>
        <strain evidence="2">DH6</strain>
    </source>
</reference>
<dbReference type="EMBL" id="JADWYR010000002">
    <property type="protein sequence ID" value="MBG9378200.1"/>
    <property type="molecule type" value="Genomic_DNA"/>
</dbReference>
<organism evidence="2 3">
    <name type="scientific">Panacibacter microcysteis</name>
    <dbReference type="NCBI Taxonomy" id="2793269"/>
    <lineage>
        <taxon>Bacteria</taxon>
        <taxon>Pseudomonadati</taxon>
        <taxon>Bacteroidota</taxon>
        <taxon>Chitinophagia</taxon>
        <taxon>Chitinophagales</taxon>
        <taxon>Chitinophagaceae</taxon>
        <taxon>Panacibacter</taxon>
    </lineage>
</organism>
<gene>
    <name evidence="2" type="ORF">I5907_18320</name>
</gene>
<dbReference type="PROSITE" id="PS51257">
    <property type="entry name" value="PROKAR_LIPOPROTEIN"/>
    <property type="match status" value="1"/>
</dbReference>
<name>A0A931MCP5_9BACT</name>
<keyword evidence="1" id="KW-0732">Signal</keyword>
<dbReference type="RefSeq" id="WP_196992243.1">
    <property type="nucleotide sequence ID" value="NZ_JADWYR010000002.1"/>
</dbReference>
<protein>
    <recommendedName>
        <fullName evidence="4">YtkA-like domain-containing protein</fullName>
    </recommendedName>
</protein>
<feature type="chain" id="PRO_5037220974" description="YtkA-like domain-containing protein" evidence="1">
    <location>
        <begin position="21"/>
        <end position="134"/>
    </location>
</feature>
<keyword evidence="3" id="KW-1185">Reference proteome</keyword>
<feature type="signal peptide" evidence="1">
    <location>
        <begin position="1"/>
        <end position="20"/>
    </location>
</feature>
<accession>A0A931MCP5</accession>
<evidence type="ECO:0000256" key="1">
    <source>
        <dbReference type="SAM" id="SignalP"/>
    </source>
</evidence>
<comment type="caution">
    <text evidence="2">The sequence shown here is derived from an EMBL/GenBank/DDBJ whole genome shotgun (WGS) entry which is preliminary data.</text>
</comment>